<feature type="transmembrane region" description="Helical" evidence="1">
    <location>
        <begin position="53"/>
        <end position="72"/>
    </location>
</feature>
<dbReference type="EMBL" id="BOPG01000013">
    <property type="protein sequence ID" value="GIJ55011.1"/>
    <property type="molecule type" value="Genomic_DNA"/>
</dbReference>
<keyword evidence="1" id="KW-0812">Transmembrane</keyword>
<feature type="transmembrane region" description="Helical" evidence="1">
    <location>
        <begin position="129"/>
        <end position="150"/>
    </location>
</feature>
<feature type="transmembrane region" description="Helical" evidence="1">
    <location>
        <begin position="92"/>
        <end position="109"/>
    </location>
</feature>
<dbReference type="RefSeq" id="WP_203991177.1">
    <property type="nucleotide sequence ID" value="NZ_BOPG01000013.1"/>
</dbReference>
<keyword evidence="1" id="KW-1133">Transmembrane helix</keyword>
<keyword evidence="1" id="KW-0472">Membrane</keyword>
<dbReference type="Proteomes" id="UP000612585">
    <property type="component" value="Unassembled WGS sequence"/>
</dbReference>
<accession>A0A8J3Z4B6</accession>
<proteinExistence type="predicted"/>
<comment type="caution">
    <text evidence="2">The sequence shown here is derived from an EMBL/GenBank/DDBJ whole genome shotgun (WGS) entry which is preliminary data.</text>
</comment>
<evidence type="ECO:0000313" key="2">
    <source>
        <dbReference type="EMBL" id="GIJ55011.1"/>
    </source>
</evidence>
<dbReference type="AlphaFoldDB" id="A0A8J3Z4B6"/>
<evidence type="ECO:0000313" key="3">
    <source>
        <dbReference type="Proteomes" id="UP000612585"/>
    </source>
</evidence>
<gene>
    <name evidence="2" type="ORF">Vau01_025270</name>
</gene>
<sequence length="192" mass="20433">MAGVAGPMLRHDRAGAVRFLLGLLIGGLAGSLVLAVAVYLLGLLAVEVLPEPVRVVMFGLVVVAFGVMDLTLRTPHVQRQVPQSLVRTMKPGMLGVVWGIDLAMLFTTQKTTSMVWVALAGLVLVTPGLAPVVLACTWTAAWLAMVYLTIRRPTLSAIGEERLPWEDLVSIIRRVSGTALIGAAVAGVWLMT</sequence>
<keyword evidence="3" id="KW-1185">Reference proteome</keyword>
<evidence type="ECO:0000256" key="1">
    <source>
        <dbReference type="SAM" id="Phobius"/>
    </source>
</evidence>
<protein>
    <submittedName>
        <fullName evidence="2">Uncharacterized protein</fullName>
    </submittedName>
</protein>
<organism evidence="2 3">
    <name type="scientific">Virgisporangium aurantiacum</name>
    <dbReference type="NCBI Taxonomy" id="175570"/>
    <lineage>
        <taxon>Bacteria</taxon>
        <taxon>Bacillati</taxon>
        <taxon>Actinomycetota</taxon>
        <taxon>Actinomycetes</taxon>
        <taxon>Micromonosporales</taxon>
        <taxon>Micromonosporaceae</taxon>
        <taxon>Virgisporangium</taxon>
    </lineage>
</organism>
<reference evidence="2" key="1">
    <citation type="submission" date="2021-01" db="EMBL/GenBank/DDBJ databases">
        <title>Whole genome shotgun sequence of Virgisporangium aurantiacum NBRC 16421.</title>
        <authorList>
            <person name="Komaki H."/>
            <person name="Tamura T."/>
        </authorList>
    </citation>
    <scope>NUCLEOTIDE SEQUENCE</scope>
    <source>
        <strain evidence="2">NBRC 16421</strain>
    </source>
</reference>
<name>A0A8J3Z4B6_9ACTN</name>
<feature type="transmembrane region" description="Helical" evidence="1">
    <location>
        <begin position="20"/>
        <end position="41"/>
    </location>
</feature>